<reference evidence="1 2" key="1">
    <citation type="submission" date="2017-10" db="EMBL/GenBank/DDBJ databases">
        <title>Sequencing the genomes of 1000 actinobacteria strains.</title>
        <authorList>
            <person name="Klenk H.-P."/>
        </authorList>
    </citation>
    <scope>NUCLEOTIDE SEQUENCE [LARGE SCALE GENOMIC DNA]</scope>
    <source>
        <strain evidence="1 2">DSM 20688</strain>
    </source>
</reference>
<name>A0A2A9DS34_9CORY</name>
<dbReference type="EMBL" id="PDJF01000001">
    <property type="protein sequence ID" value="PFG28740.1"/>
    <property type="molecule type" value="Genomic_DNA"/>
</dbReference>
<accession>A0A2A9DS34</accession>
<protein>
    <recommendedName>
        <fullName evidence="3">FCS-type domain-containing protein</fullName>
    </recommendedName>
</protein>
<dbReference type="RefSeq" id="WP_231913504.1">
    <property type="nucleotide sequence ID" value="NZ_LDYE01000011.1"/>
</dbReference>
<evidence type="ECO:0008006" key="3">
    <source>
        <dbReference type="Google" id="ProtNLM"/>
    </source>
</evidence>
<comment type="caution">
    <text evidence="1">The sequence shown here is derived from an EMBL/GenBank/DDBJ whole genome shotgun (WGS) entry which is preliminary data.</text>
</comment>
<evidence type="ECO:0000313" key="2">
    <source>
        <dbReference type="Proteomes" id="UP000221653"/>
    </source>
</evidence>
<dbReference type="Proteomes" id="UP000221653">
    <property type="component" value="Unassembled WGS sequence"/>
</dbReference>
<dbReference type="AlphaFoldDB" id="A0A2A9DS34"/>
<keyword evidence="2" id="KW-1185">Reference proteome</keyword>
<sequence length="110" mass="12124">MKNPTTKPPQCAWCGAEIASAGRGRPRKYCSASCKQRAYEQRHNVVGTQIPDDAVILAADKADRLRDGLFELRCVAEDIRTAANEGATAEEMTALCQELVDMARTIEKLR</sequence>
<gene>
    <name evidence="1" type="ORF">ATK06_1860</name>
</gene>
<organism evidence="1 2">
    <name type="scientific">Corynebacterium renale</name>
    <dbReference type="NCBI Taxonomy" id="1724"/>
    <lineage>
        <taxon>Bacteria</taxon>
        <taxon>Bacillati</taxon>
        <taxon>Actinomycetota</taxon>
        <taxon>Actinomycetes</taxon>
        <taxon>Mycobacteriales</taxon>
        <taxon>Corynebacteriaceae</taxon>
        <taxon>Corynebacterium</taxon>
    </lineage>
</organism>
<evidence type="ECO:0000313" key="1">
    <source>
        <dbReference type="EMBL" id="PFG28740.1"/>
    </source>
</evidence>
<proteinExistence type="predicted"/>